<reference evidence="1 2" key="1">
    <citation type="submission" date="2014-06" db="EMBL/GenBank/DDBJ databases">
        <title>Evolutionary Origins and Diversification of the Mycorrhizal Mutualists.</title>
        <authorList>
            <consortium name="DOE Joint Genome Institute"/>
            <consortium name="Mycorrhizal Genomics Consortium"/>
            <person name="Kohler A."/>
            <person name="Kuo A."/>
            <person name="Nagy L.G."/>
            <person name="Floudas D."/>
            <person name="Copeland A."/>
            <person name="Barry K.W."/>
            <person name="Cichocki N."/>
            <person name="Veneault-Fourrey C."/>
            <person name="LaButti K."/>
            <person name="Lindquist E.A."/>
            <person name="Lipzen A."/>
            <person name="Lundell T."/>
            <person name="Morin E."/>
            <person name="Murat C."/>
            <person name="Riley R."/>
            <person name="Ohm R."/>
            <person name="Sun H."/>
            <person name="Tunlid A."/>
            <person name="Henrissat B."/>
            <person name="Grigoriev I.V."/>
            <person name="Hibbett D.S."/>
            <person name="Martin F."/>
        </authorList>
    </citation>
    <scope>NUCLEOTIDE SEQUENCE [LARGE SCALE GENOMIC DNA]</scope>
    <source>
        <strain evidence="1 2">FD-325 SS-3</strain>
    </source>
</reference>
<dbReference type="HOGENOM" id="CLU_1031047_0_0_1"/>
<evidence type="ECO:0000313" key="2">
    <source>
        <dbReference type="Proteomes" id="UP000053263"/>
    </source>
</evidence>
<gene>
    <name evidence="1" type="ORF">PLICRDRAFT_180938</name>
</gene>
<protein>
    <submittedName>
        <fullName evidence="1">Uncharacterized protein</fullName>
    </submittedName>
</protein>
<name>A0A0C9SPQ8_PLICR</name>
<organism evidence="1 2">
    <name type="scientific">Plicaturopsis crispa FD-325 SS-3</name>
    <dbReference type="NCBI Taxonomy" id="944288"/>
    <lineage>
        <taxon>Eukaryota</taxon>
        <taxon>Fungi</taxon>
        <taxon>Dikarya</taxon>
        <taxon>Basidiomycota</taxon>
        <taxon>Agaricomycotina</taxon>
        <taxon>Agaricomycetes</taxon>
        <taxon>Agaricomycetidae</taxon>
        <taxon>Amylocorticiales</taxon>
        <taxon>Amylocorticiaceae</taxon>
        <taxon>Plicatura</taxon>
        <taxon>Plicaturopsis crispa</taxon>
    </lineage>
</organism>
<dbReference type="AlphaFoldDB" id="A0A0C9SPQ8"/>
<accession>A0A0C9SPQ8</accession>
<evidence type="ECO:0000313" key="1">
    <source>
        <dbReference type="EMBL" id="KII82892.1"/>
    </source>
</evidence>
<keyword evidence="2" id="KW-1185">Reference proteome</keyword>
<proteinExistence type="predicted"/>
<dbReference type="Proteomes" id="UP000053263">
    <property type="component" value="Unassembled WGS sequence"/>
</dbReference>
<dbReference type="EMBL" id="KN832601">
    <property type="protein sequence ID" value="KII82892.1"/>
    <property type="molecule type" value="Genomic_DNA"/>
</dbReference>
<sequence length="270" mass="28799">MTDISRRPLPVTQQAPGSAALPYYFDVPSRRLDAATYIWFGSPCIDLRRSLSALGAGENSAGEDSSLDAPQLSRRPAADNAYCELHLRRFLAHAAPHSTLVEHDASMGFTLSDARLVKRRIIFSSTFCLVVLTQNPQDARSSSCAAVRAVGRDQYVPNGDLAVTRRESAESAQAWAVALALALVAPHAVICILASSPAVRVLAPAPTVFLSTWPPTFARFDLLIEAIGSEKALEVAAVHRIQIPPNAGPLPSTSLSAGEVATTRMAMTAL</sequence>